<dbReference type="AlphaFoldDB" id="A0A0H5RUI4"/>
<evidence type="ECO:0000256" key="1">
    <source>
        <dbReference type="SAM" id="MobiDB-lite"/>
    </source>
</evidence>
<evidence type="ECO:0000313" key="2">
    <source>
        <dbReference type="EMBL" id="CRZ12394.1"/>
    </source>
</evidence>
<protein>
    <submittedName>
        <fullName evidence="2">Uncharacterized protein</fullName>
    </submittedName>
</protein>
<sequence length="710" mass="80802">MSAKDARLGVEKQSQRLNSTSAQEEEVRSVLSVNLSRACNEIRAVQADSCIHIGADADVNPNTLLPGTIDEPLPTVEFLRARRQSIVDCVKTIPTEMVHCSWNNTVDNLDKSLSSLGPTTEFENQTGKRLIAFYDDRSKSLATSKYRILARWNLFAVESEFLERFGPDMDTIVRETTDEYYNCRRRCERLKMGAPVMPSDIDGFVDARIRREESGAHVHTFITMLKWIVEDKRGQIFDDIETAATCAQTDESNLSMFIHHDNKSINDELAELMATLRIPIPKDMSNTHRLLSECRPMCKMLLRHAIEQRPRICYEEKSDNDDSQRIKKATWIADQKRAFVQIPPPEYVEYRRRFRDTDIDKMLLYQSMALEQSQDEAGFYDRANEQAKHAAAYAGSMYAAAVQEQGGALYEAPTTQKYMTLYLLKSALTIKLECNIIQTLNVFRAVQRRLVIDAVGGFALEDRLQLHSSQIIGRSSNPCQVSVEHQQPKDFVIPIEEFMAFSGIQTRDDLFEVVEGEPDCFRVRDADGVNIIYDVALNDWKTLRSELLAMGSLYIMKVDASVADKKCFDDEGSKPEHQKCSIECCRSAVLLDLYQCEFAYQSAKSRLVLALLEAYEHIVDPSSGQKLSQRIMDVIASRPQIDLDLCHFRQHYEAETRALQVRFGIVSDIVHHLVAAELSPTTMVRLSLFPFAEPIGLFDICHSVSHIVDW</sequence>
<dbReference type="PANTHER" id="PTHR33331:SF13">
    <property type="entry name" value="COILED-COIL DOMAIN CONTAINING 162"/>
    <property type="match status" value="1"/>
</dbReference>
<dbReference type="InterPro" id="IPR040401">
    <property type="entry name" value="CCDC162"/>
</dbReference>
<feature type="region of interest" description="Disordered" evidence="1">
    <location>
        <begin position="1"/>
        <end position="23"/>
    </location>
</feature>
<feature type="compositionally biased region" description="Basic and acidic residues" evidence="1">
    <location>
        <begin position="1"/>
        <end position="14"/>
    </location>
</feature>
<dbReference type="EMBL" id="HACM01011952">
    <property type="protein sequence ID" value="CRZ12394.1"/>
    <property type="molecule type" value="Transcribed_RNA"/>
</dbReference>
<accession>A0A0H5RUI4</accession>
<proteinExistence type="predicted"/>
<dbReference type="PANTHER" id="PTHR33331">
    <property type="entry name" value="COILED-COIL DOMAIN-CONTAINING PROTEIN 162"/>
    <property type="match status" value="1"/>
</dbReference>
<name>A0A0H5RUI4_9EUKA</name>
<organism evidence="2">
    <name type="scientific">Spongospora subterranea</name>
    <dbReference type="NCBI Taxonomy" id="70186"/>
    <lineage>
        <taxon>Eukaryota</taxon>
        <taxon>Sar</taxon>
        <taxon>Rhizaria</taxon>
        <taxon>Endomyxa</taxon>
        <taxon>Phytomyxea</taxon>
        <taxon>Plasmodiophorida</taxon>
        <taxon>Plasmodiophoridae</taxon>
        <taxon>Spongospora</taxon>
    </lineage>
</organism>
<reference evidence="2" key="1">
    <citation type="submission" date="2015-04" db="EMBL/GenBank/DDBJ databases">
        <title>The genome sequence of the plant pathogenic Rhizarian Plasmodiophora brassicae reveals insights in its biotrophic life cycle and the origin of chitin synthesis.</title>
        <authorList>
            <person name="Schwelm A."/>
            <person name="Fogelqvist J."/>
            <person name="Knaust A."/>
            <person name="Julke S."/>
            <person name="Lilja T."/>
            <person name="Dhandapani V."/>
            <person name="Bonilla-Rosso G."/>
            <person name="Karlsson M."/>
            <person name="Shevchenko A."/>
            <person name="Choi S.R."/>
            <person name="Kim H.G."/>
            <person name="Park J.Y."/>
            <person name="Lim Y.P."/>
            <person name="Ludwig-Muller J."/>
            <person name="Dixelius C."/>
        </authorList>
    </citation>
    <scope>NUCLEOTIDE SEQUENCE</scope>
    <source>
        <tissue evidence="2">Potato root galls</tissue>
    </source>
</reference>